<accession>A0A7E4VDH0</accession>
<dbReference type="WBParaSite" id="Pan_g19723.t1">
    <property type="protein sequence ID" value="Pan_g19723.t1"/>
    <property type="gene ID" value="Pan_g19723"/>
</dbReference>
<dbReference type="SUPFAM" id="SSF52833">
    <property type="entry name" value="Thioredoxin-like"/>
    <property type="match status" value="1"/>
</dbReference>
<dbReference type="Gene3D" id="3.40.30.10">
    <property type="entry name" value="Glutaredoxin"/>
    <property type="match status" value="1"/>
</dbReference>
<reference evidence="2" key="2">
    <citation type="submission" date="2020-10" db="UniProtKB">
        <authorList>
            <consortium name="WormBaseParasite"/>
        </authorList>
    </citation>
    <scope>IDENTIFICATION</scope>
</reference>
<organism evidence="1 2">
    <name type="scientific">Panagrellus redivivus</name>
    <name type="common">Microworm</name>
    <dbReference type="NCBI Taxonomy" id="6233"/>
    <lineage>
        <taxon>Eukaryota</taxon>
        <taxon>Metazoa</taxon>
        <taxon>Ecdysozoa</taxon>
        <taxon>Nematoda</taxon>
        <taxon>Chromadorea</taxon>
        <taxon>Rhabditida</taxon>
        <taxon>Tylenchina</taxon>
        <taxon>Panagrolaimomorpha</taxon>
        <taxon>Panagrolaimoidea</taxon>
        <taxon>Panagrolaimidae</taxon>
        <taxon>Panagrellus</taxon>
    </lineage>
</organism>
<dbReference type="AlphaFoldDB" id="A0A7E4VDH0"/>
<dbReference type="Proteomes" id="UP000492821">
    <property type="component" value="Unassembled WGS sequence"/>
</dbReference>
<sequence>MSPQNGFTAGLIKFCPNFRTLRISWTADSPRSQGVEQFVEEYLPIIRQNNPQIDYHLHRTHTEWDPWVVGAFEWQRFRKRRCVFKTKHQVLALIEEMAIGGDYREGQKRRVQTRLPRGQELWSTETMGHNVYQVLSKWKADPTEIDELAVENHPHYVHRKA</sequence>
<proteinExistence type="predicted"/>
<dbReference type="InterPro" id="IPR036249">
    <property type="entry name" value="Thioredoxin-like_sf"/>
</dbReference>
<reference evidence="1" key="1">
    <citation type="journal article" date="2013" name="Genetics">
        <title>The draft genome and transcriptome of Panagrellus redivivus are shaped by the harsh demands of a free-living lifestyle.</title>
        <authorList>
            <person name="Srinivasan J."/>
            <person name="Dillman A.R."/>
            <person name="Macchietto M.G."/>
            <person name="Heikkinen L."/>
            <person name="Lakso M."/>
            <person name="Fracchia K.M."/>
            <person name="Antoshechkin I."/>
            <person name="Mortazavi A."/>
            <person name="Wong G."/>
            <person name="Sternberg P.W."/>
        </authorList>
    </citation>
    <scope>NUCLEOTIDE SEQUENCE [LARGE SCALE GENOMIC DNA]</scope>
    <source>
        <strain evidence="1">MT8872</strain>
    </source>
</reference>
<name>A0A7E4VDH0_PANRE</name>
<protein>
    <submittedName>
        <fullName evidence="2">L51_S25_CI-B8 domain-containing protein</fullName>
    </submittedName>
</protein>
<evidence type="ECO:0000313" key="2">
    <source>
        <dbReference type="WBParaSite" id="Pan_g19723.t1"/>
    </source>
</evidence>
<keyword evidence="1" id="KW-1185">Reference proteome</keyword>
<evidence type="ECO:0000313" key="1">
    <source>
        <dbReference type="Proteomes" id="UP000492821"/>
    </source>
</evidence>